<dbReference type="Proteomes" id="UP000266188">
    <property type="component" value="Unassembled WGS sequence"/>
</dbReference>
<keyword evidence="7" id="KW-0677">Repeat</keyword>
<dbReference type="Gene3D" id="3.40.30.10">
    <property type="entry name" value="Glutaredoxin"/>
    <property type="match status" value="4"/>
</dbReference>
<dbReference type="FunFam" id="3.40.30.10:FF:000185">
    <property type="entry name" value="Protein disulfide-isomerase"/>
    <property type="match status" value="1"/>
</dbReference>
<dbReference type="CDD" id="cd02982">
    <property type="entry name" value="PDI_b'_family"/>
    <property type="match status" value="1"/>
</dbReference>
<evidence type="ECO:0000256" key="13">
    <source>
        <dbReference type="PIRSR" id="PIRSR605792-51"/>
    </source>
</evidence>
<dbReference type="Pfam" id="PF00085">
    <property type="entry name" value="Thioredoxin"/>
    <property type="match status" value="2"/>
</dbReference>
<dbReference type="CDD" id="cd02981">
    <property type="entry name" value="PDI_b_family"/>
    <property type="match status" value="1"/>
</dbReference>
<dbReference type="SUPFAM" id="SSF52833">
    <property type="entry name" value="Thioredoxin-like"/>
    <property type="match status" value="4"/>
</dbReference>
<dbReference type="GO" id="GO:0003756">
    <property type="term" value="F:protein disulfide isomerase activity"/>
    <property type="evidence" value="ECO:0007669"/>
    <property type="project" value="UniProtKB-EC"/>
</dbReference>
<dbReference type="InterPro" id="IPR036249">
    <property type="entry name" value="Thioredoxin-like_sf"/>
</dbReference>
<dbReference type="PRINTS" id="PR00421">
    <property type="entry name" value="THIOREDOXIN"/>
</dbReference>
<dbReference type="CDD" id="cd02995">
    <property type="entry name" value="PDI_a_PDI_a'_C"/>
    <property type="match status" value="1"/>
</dbReference>
<feature type="signal peptide" evidence="15">
    <location>
        <begin position="1"/>
        <end position="20"/>
    </location>
</feature>
<evidence type="ECO:0000256" key="4">
    <source>
        <dbReference type="ARBA" id="ARBA00006347"/>
    </source>
</evidence>
<evidence type="ECO:0000256" key="11">
    <source>
        <dbReference type="ARBA" id="ARBA00023284"/>
    </source>
</evidence>
<comment type="subcellular location">
    <subcellularLocation>
        <location evidence="3">Endoplasmic reticulum lumen</location>
    </subcellularLocation>
</comment>
<evidence type="ECO:0000256" key="12">
    <source>
        <dbReference type="ARBA" id="ARBA00039846"/>
    </source>
</evidence>
<keyword evidence="9 13" id="KW-1015">Disulfide bond</keyword>
<dbReference type="AlphaFoldDB" id="A0A3A2ZRB3"/>
<evidence type="ECO:0000256" key="5">
    <source>
        <dbReference type="ARBA" id="ARBA00012723"/>
    </source>
</evidence>
<dbReference type="CDD" id="cd02961">
    <property type="entry name" value="PDI_a_family"/>
    <property type="match status" value="1"/>
</dbReference>
<sequence length="515" mass="56533">MRSFASYALWLLGATALVSASEPAADKESDVVSLTKDTFDDFIKSHDLVLAEFFAPWCGHCKALAPKYEEAATELKAKNIPLVKVDCTEEEDLCRNYGVEGYPTIKVFRGLDSTKPYLGARQSDAIVSYMIKQSLPAVSTVDEANLEEFKTMDKIVIIGYLASDDKGNADTFTKFAESQRDNYLFAASNEAALAESEQVKQPSLVLYKDFDEKKAVYDGKWTEEAILSWVKTASTPLVGVVGPETYSGYITAGIPLAYIFAETQEEREKFTEEFKPIAEKHRGAINIATIDAKMFGAHAGNLNLDPQKFPSFAIQDPEKNAKYPYDQSKEINAKDVGKFIQNVLDGKVEPSIKSEPIPETQEGPVTVVVAHSYKELVIDNEKDVLLEFYAPWCGHCKALAPKYEELASLYADVPDLASKVTIAKIDATANDVPDSITGFPTIRLYPAGAKDAPVEYNGSRTVEDFVNFIKENGKHKVDAHAAGSKKAEEGVDVTSAPSESQTAEAGEKDAHHDEL</sequence>
<protein>
    <recommendedName>
        <fullName evidence="12 15">Protein disulfide-isomerase</fullName>
        <ecNumber evidence="5 15">5.3.4.1</ecNumber>
    </recommendedName>
</protein>
<organism evidence="18 19">
    <name type="scientific">Aspergillus sclerotialis</name>
    <dbReference type="NCBI Taxonomy" id="2070753"/>
    <lineage>
        <taxon>Eukaryota</taxon>
        <taxon>Fungi</taxon>
        <taxon>Dikarya</taxon>
        <taxon>Ascomycota</taxon>
        <taxon>Pezizomycotina</taxon>
        <taxon>Eurotiomycetes</taxon>
        <taxon>Eurotiomycetidae</taxon>
        <taxon>Eurotiales</taxon>
        <taxon>Aspergillaceae</taxon>
        <taxon>Aspergillus</taxon>
        <taxon>Aspergillus subgen. Polypaecilum</taxon>
    </lineage>
</organism>
<dbReference type="NCBIfam" id="TIGR01130">
    <property type="entry name" value="ER_PDI_fam"/>
    <property type="match status" value="1"/>
</dbReference>
<comment type="caution">
    <text evidence="18">The sequence shown here is derived from an EMBL/GenBank/DDBJ whole genome shotgun (WGS) entry which is preliminary data.</text>
</comment>
<evidence type="ECO:0000256" key="6">
    <source>
        <dbReference type="ARBA" id="ARBA00022729"/>
    </source>
</evidence>
<feature type="domain" description="Thioredoxin" evidence="17">
    <location>
        <begin position="10"/>
        <end position="154"/>
    </location>
</feature>
<dbReference type="PANTHER" id="PTHR18929:SF132">
    <property type="entry name" value="PROTEIN DISULFIDE-ISOMERASE A3"/>
    <property type="match status" value="1"/>
</dbReference>
<feature type="compositionally biased region" description="Basic and acidic residues" evidence="16">
    <location>
        <begin position="505"/>
        <end position="515"/>
    </location>
</feature>
<dbReference type="FunFam" id="3.40.30.10:FF:000017">
    <property type="entry name" value="Protein disulfide-isomerase A4"/>
    <property type="match status" value="1"/>
</dbReference>
<dbReference type="GO" id="GO:0015035">
    <property type="term" value="F:protein-disulfide reductase activity"/>
    <property type="evidence" value="ECO:0007669"/>
    <property type="project" value="UniProtKB-ARBA"/>
</dbReference>
<keyword evidence="8" id="KW-0256">Endoplasmic reticulum</keyword>
<dbReference type="PROSITE" id="PS00194">
    <property type="entry name" value="THIOREDOXIN_1"/>
    <property type="match status" value="2"/>
</dbReference>
<evidence type="ECO:0000256" key="8">
    <source>
        <dbReference type="ARBA" id="ARBA00022824"/>
    </source>
</evidence>
<evidence type="ECO:0000256" key="15">
    <source>
        <dbReference type="RuleBase" id="RU361130"/>
    </source>
</evidence>
<feature type="disulfide bond" description="Redox-active" evidence="13">
    <location>
        <begin position="393"/>
        <end position="396"/>
    </location>
</feature>
<feature type="domain" description="Thioredoxin" evidence="17">
    <location>
        <begin position="343"/>
        <end position="474"/>
    </location>
</feature>
<comment type="catalytic activity">
    <reaction evidence="1 15">
        <text>Catalyzes the rearrangement of -S-S- bonds in proteins.</text>
        <dbReference type="EC" id="5.3.4.1"/>
    </reaction>
</comment>
<dbReference type="FunFam" id="3.40.30.10:FF:000139">
    <property type="entry name" value="Protein disulfide-isomerase"/>
    <property type="match status" value="1"/>
</dbReference>
<keyword evidence="6 15" id="KW-0732">Signal</keyword>
<evidence type="ECO:0000313" key="19">
    <source>
        <dbReference type="Proteomes" id="UP000266188"/>
    </source>
</evidence>
<dbReference type="FunFam" id="3.40.30.10:FF:000154">
    <property type="entry name" value="Protein disulfide-isomerase"/>
    <property type="match status" value="1"/>
</dbReference>
<dbReference type="GO" id="GO:0051082">
    <property type="term" value="F:unfolded protein binding"/>
    <property type="evidence" value="ECO:0007669"/>
    <property type="project" value="UniProtKB-ARBA"/>
</dbReference>
<evidence type="ECO:0000256" key="2">
    <source>
        <dbReference type="ARBA" id="ARBA00002692"/>
    </source>
</evidence>
<evidence type="ECO:0000259" key="17">
    <source>
        <dbReference type="PROSITE" id="PS51352"/>
    </source>
</evidence>
<dbReference type="GO" id="GO:0034976">
    <property type="term" value="P:response to endoplasmic reticulum stress"/>
    <property type="evidence" value="ECO:0007669"/>
    <property type="project" value="TreeGrafter"/>
</dbReference>
<dbReference type="GO" id="GO:0006457">
    <property type="term" value="P:protein folding"/>
    <property type="evidence" value="ECO:0007669"/>
    <property type="project" value="TreeGrafter"/>
</dbReference>
<dbReference type="OrthoDB" id="427280at2759"/>
<dbReference type="Pfam" id="PF13848">
    <property type="entry name" value="Thioredoxin_6"/>
    <property type="match status" value="1"/>
</dbReference>
<dbReference type="GO" id="GO:0005788">
    <property type="term" value="C:endoplasmic reticulum lumen"/>
    <property type="evidence" value="ECO:0007669"/>
    <property type="project" value="UniProtKB-SubCell"/>
</dbReference>
<dbReference type="InterPro" id="IPR005788">
    <property type="entry name" value="PDI_thioredoxin-like_dom"/>
</dbReference>
<feature type="compositionally biased region" description="Basic and acidic residues" evidence="16">
    <location>
        <begin position="477"/>
        <end position="489"/>
    </location>
</feature>
<proteinExistence type="inferred from homology"/>
<name>A0A3A2ZRB3_9EURO</name>
<dbReference type="NCBIfam" id="TIGR01126">
    <property type="entry name" value="pdi_dom"/>
    <property type="match status" value="1"/>
</dbReference>
<dbReference type="PROSITE" id="PS51352">
    <property type="entry name" value="THIOREDOXIN_2"/>
    <property type="match status" value="2"/>
</dbReference>
<accession>A0A3A2ZRB3</accession>
<dbReference type="PANTHER" id="PTHR18929">
    <property type="entry name" value="PROTEIN DISULFIDE ISOMERASE"/>
    <property type="match status" value="1"/>
</dbReference>
<evidence type="ECO:0000256" key="3">
    <source>
        <dbReference type="ARBA" id="ARBA00004319"/>
    </source>
</evidence>
<dbReference type="InterPro" id="IPR005792">
    <property type="entry name" value="Prot_disulphide_isomerase"/>
</dbReference>
<evidence type="ECO:0000256" key="1">
    <source>
        <dbReference type="ARBA" id="ARBA00001182"/>
    </source>
</evidence>
<dbReference type="InterPro" id="IPR017937">
    <property type="entry name" value="Thioredoxin_CS"/>
</dbReference>
<evidence type="ECO:0000256" key="10">
    <source>
        <dbReference type="ARBA" id="ARBA00023235"/>
    </source>
</evidence>
<evidence type="ECO:0000256" key="16">
    <source>
        <dbReference type="SAM" id="MobiDB-lite"/>
    </source>
</evidence>
<keyword evidence="11 13" id="KW-0676">Redox-active center</keyword>
<evidence type="ECO:0000256" key="7">
    <source>
        <dbReference type="ARBA" id="ARBA00022737"/>
    </source>
</evidence>
<keyword evidence="10 15" id="KW-0413">Isomerase</keyword>
<comment type="function">
    <text evidence="2">Participates in the folding of proteins containing disulfide bonds, may be involved in glycosylation, prolyl hydroxylation and triglyceride transfer.</text>
</comment>
<keyword evidence="19" id="KW-1185">Reference proteome</keyword>
<reference evidence="19" key="1">
    <citation type="submission" date="2017-02" db="EMBL/GenBank/DDBJ databases">
        <authorList>
            <person name="Tafer H."/>
            <person name="Lopandic K."/>
        </authorList>
    </citation>
    <scope>NUCLEOTIDE SEQUENCE [LARGE SCALE GENOMIC DNA]</scope>
    <source>
        <strain evidence="19">CBS 366.77</strain>
    </source>
</reference>
<comment type="similarity">
    <text evidence="4 14">Belongs to the protein disulfide isomerase family.</text>
</comment>
<dbReference type="InterPro" id="IPR013766">
    <property type="entry name" value="Thioredoxin_domain"/>
</dbReference>
<dbReference type="EC" id="5.3.4.1" evidence="5 15"/>
<dbReference type="STRING" id="2070753.A0A3A2ZRB3"/>
<evidence type="ECO:0000313" key="18">
    <source>
        <dbReference type="EMBL" id="RJE20475.1"/>
    </source>
</evidence>
<feature type="disulfide bond" description="Redox-active" evidence="13">
    <location>
        <begin position="58"/>
        <end position="61"/>
    </location>
</feature>
<gene>
    <name evidence="18" type="ORF">PHISCL_07188</name>
</gene>
<evidence type="ECO:0000256" key="14">
    <source>
        <dbReference type="RuleBase" id="RU004208"/>
    </source>
</evidence>
<feature type="chain" id="PRO_5017100264" description="Protein disulfide-isomerase" evidence="15">
    <location>
        <begin position="21"/>
        <end position="515"/>
    </location>
</feature>
<feature type="region of interest" description="Disordered" evidence="16">
    <location>
        <begin position="477"/>
        <end position="515"/>
    </location>
</feature>
<evidence type="ECO:0000256" key="9">
    <source>
        <dbReference type="ARBA" id="ARBA00023157"/>
    </source>
</evidence>
<dbReference type="EMBL" id="MVGC01000304">
    <property type="protein sequence ID" value="RJE20475.1"/>
    <property type="molecule type" value="Genomic_DNA"/>
</dbReference>